<protein>
    <recommendedName>
        <fullName evidence="2">Stage 0 sporulation protein A homolog</fullName>
    </recommendedName>
</protein>
<evidence type="ECO:0000256" key="2">
    <source>
        <dbReference type="ARBA" id="ARBA00018672"/>
    </source>
</evidence>
<evidence type="ECO:0000313" key="14">
    <source>
        <dbReference type="Proteomes" id="UP000253034"/>
    </source>
</evidence>
<dbReference type="RefSeq" id="WP_114298739.1">
    <property type="nucleotide sequence ID" value="NZ_QPJT01000019.1"/>
</dbReference>
<gene>
    <name evidence="13" type="ORF">DFR58_11946</name>
</gene>
<dbReference type="SUPFAM" id="SSF46689">
    <property type="entry name" value="Homeodomain-like"/>
    <property type="match status" value="2"/>
</dbReference>
<dbReference type="GO" id="GO:0043565">
    <property type="term" value="F:sequence-specific DNA binding"/>
    <property type="evidence" value="ECO:0007669"/>
    <property type="project" value="InterPro"/>
</dbReference>
<organism evidence="13 14">
    <name type="scientific">Anaerobacterium chartisolvens</name>
    <dbReference type="NCBI Taxonomy" id="1297424"/>
    <lineage>
        <taxon>Bacteria</taxon>
        <taxon>Bacillati</taxon>
        <taxon>Bacillota</taxon>
        <taxon>Clostridia</taxon>
        <taxon>Eubacteriales</taxon>
        <taxon>Oscillospiraceae</taxon>
        <taxon>Anaerobacterium</taxon>
    </lineage>
</organism>
<keyword evidence="5" id="KW-0902">Two-component regulatory system</keyword>
<dbReference type="CDD" id="cd17536">
    <property type="entry name" value="REC_YesN-like"/>
    <property type="match status" value="1"/>
</dbReference>
<dbReference type="InterPro" id="IPR018062">
    <property type="entry name" value="HTH_AraC-typ_CS"/>
</dbReference>
<feature type="domain" description="Response regulatory" evidence="12">
    <location>
        <begin position="3"/>
        <end position="120"/>
    </location>
</feature>
<dbReference type="Gene3D" id="3.40.50.2300">
    <property type="match status" value="1"/>
</dbReference>
<dbReference type="PANTHER" id="PTHR42713:SF3">
    <property type="entry name" value="TRANSCRIPTIONAL REGULATORY PROTEIN HPTR"/>
    <property type="match status" value="1"/>
</dbReference>
<dbReference type="Pfam" id="PF00072">
    <property type="entry name" value="Response_reg"/>
    <property type="match status" value="1"/>
</dbReference>
<dbReference type="SMART" id="SM00448">
    <property type="entry name" value="REC"/>
    <property type="match status" value="1"/>
</dbReference>
<keyword evidence="6" id="KW-0805">Transcription regulation</keyword>
<dbReference type="Proteomes" id="UP000253034">
    <property type="component" value="Unassembled WGS sequence"/>
</dbReference>
<dbReference type="SMART" id="SM00342">
    <property type="entry name" value="HTH_ARAC"/>
    <property type="match status" value="1"/>
</dbReference>
<dbReference type="GO" id="GO:0000160">
    <property type="term" value="P:phosphorelay signal transduction system"/>
    <property type="evidence" value="ECO:0007669"/>
    <property type="project" value="UniProtKB-KW"/>
</dbReference>
<evidence type="ECO:0000259" key="12">
    <source>
        <dbReference type="PROSITE" id="PS50110"/>
    </source>
</evidence>
<evidence type="ECO:0000256" key="6">
    <source>
        <dbReference type="ARBA" id="ARBA00023015"/>
    </source>
</evidence>
<keyword evidence="3" id="KW-0963">Cytoplasm</keyword>
<dbReference type="GO" id="GO:0005737">
    <property type="term" value="C:cytoplasm"/>
    <property type="evidence" value="ECO:0007669"/>
    <property type="project" value="UniProtKB-SubCell"/>
</dbReference>
<dbReference type="InterPro" id="IPR001789">
    <property type="entry name" value="Sig_transdc_resp-reg_receiver"/>
</dbReference>
<dbReference type="EMBL" id="QPJT01000019">
    <property type="protein sequence ID" value="RCX12989.1"/>
    <property type="molecule type" value="Genomic_DNA"/>
</dbReference>
<dbReference type="InterPro" id="IPR011006">
    <property type="entry name" value="CheY-like_superfamily"/>
</dbReference>
<dbReference type="OrthoDB" id="2676256at2"/>
<dbReference type="SUPFAM" id="SSF52172">
    <property type="entry name" value="CheY-like"/>
    <property type="match status" value="1"/>
</dbReference>
<evidence type="ECO:0000256" key="7">
    <source>
        <dbReference type="ARBA" id="ARBA00023125"/>
    </source>
</evidence>
<feature type="domain" description="HTH araC/xylS-type" evidence="11">
    <location>
        <begin position="398"/>
        <end position="497"/>
    </location>
</feature>
<evidence type="ECO:0000256" key="9">
    <source>
        <dbReference type="ARBA" id="ARBA00024867"/>
    </source>
</evidence>
<dbReference type="InterPro" id="IPR018060">
    <property type="entry name" value="HTH_AraC"/>
</dbReference>
<dbReference type="PROSITE" id="PS01124">
    <property type="entry name" value="HTH_ARAC_FAMILY_2"/>
    <property type="match status" value="1"/>
</dbReference>
<evidence type="ECO:0000256" key="8">
    <source>
        <dbReference type="ARBA" id="ARBA00023163"/>
    </source>
</evidence>
<proteinExistence type="predicted"/>
<feature type="modified residue" description="4-aspartylphosphate" evidence="10">
    <location>
        <position position="55"/>
    </location>
</feature>
<keyword evidence="4 10" id="KW-0597">Phosphoprotein</keyword>
<evidence type="ECO:0000256" key="4">
    <source>
        <dbReference type="ARBA" id="ARBA00022553"/>
    </source>
</evidence>
<evidence type="ECO:0000256" key="5">
    <source>
        <dbReference type="ARBA" id="ARBA00023012"/>
    </source>
</evidence>
<evidence type="ECO:0000313" key="13">
    <source>
        <dbReference type="EMBL" id="RCX12989.1"/>
    </source>
</evidence>
<dbReference type="PANTHER" id="PTHR42713">
    <property type="entry name" value="HISTIDINE KINASE-RELATED"/>
    <property type="match status" value="1"/>
</dbReference>
<dbReference type="InterPro" id="IPR051552">
    <property type="entry name" value="HptR"/>
</dbReference>
<dbReference type="Gene3D" id="1.10.10.60">
    <property type="entry name" value="Homeodomain-like"/>
    <property type="match status" value="2"/>
</dbReference>
<comment type="caution">
    <text evidence="13">The sequence shown here is derived from an EMBL/GenBank/DDBJ whole genome shotgun (WGS) entry which is preliminary data.</text>
</comment>
<dbReference type="GO" id="GO:0003700">
    <property type="term" value="F:DNA-binding transcription factor activity"/>
    <property type="evidence" value="ECO:0007669"/>
    <property type="project" value="InterPro"/>
</dbReference>
<keyword evidence="14" id="KW-1185">Reference proteome</keyword>
<keyword evidence="7" id="KW-0238">DNA-binding</keyword>
<evidence type="ECO:0000259" key="11">
    <source>
        <dbReference type="PROSITE" id="PS01124"/>
    </source>
</evidence>
<dbReference type="PROSITE" id="PS50110">
    <property type="entry name" value="RESPONSE_REGULATORY"/>
    <property type="match status" value="1"/>
</dbReference>
<reference evidence="13 14" key="1">
    <citation type="submission" date="2018-07" db="EMBL/GenBank/DDBJ databases">
        <title>Genomic Encyclopedia of Type Strains, Phase IV (KMG-IV): sequencing the most valuable type-strain genomes for metagenomic binning, comparative biology and taxonomic classification.</title>
        <authorList>
            <person name="Goeker M."/>
        </authorList>
    </citation>
    <scope>NUCLEOTIDE SEQUENCE [LARGE SCALE GENOMIC DNA]</scope>
    <source>
        <strain evidence="13 14">DSM 27016</strain>
    </source>
</reference>
<comment type="function">
    <text evidence="9">May play the central regulatory role in sporulation. It may be an element of the effector pathway responsible for the activation of sporulation genes in response to nutritional stress. Spo0A may act in concert with spo0H (a sigma factor) to control the expression of some genes that are critical to the sporulation process.</text>
</comment>
<dbReference type="InterPro" id="IPR009057">
    <property type="entry name" value="Homeodomain-like_sf"/>
</dbReference>
<sequence length="500" mass="57740">MYKVLVVEDNKLILKDITDQLESINSRLKVVAAAFDGEEALEILKREDIDILFTDIKMPVKDGLTLVNEGKKISPSLKCVIISGYGDFEYARQAIKLQIDGYILKPIDPGELEAVIEKITGEIDTAKELVLEKTLSRLLMNTYSGELDLIPFKDKSFVLSVVRTGLSRKGPQSLENNNVKKYISEGSNIDFNIIDTEFISEKVIIYNTSEHEPEHFLLNAELLFNKLVKEYPQINIITSSRISDISKLCDRYTRLSQELSCQIILGKSQILFENNVNSIDLKLLNELSYKLKRKYDLLMKNSPLNSLFNKIEADLCEWEQKSFNLLYIKRFLTIMIECLYEANNAINIPQLDISLDVEQLLYPCNTYQDLKKNMINHVKSFFDGLTESENISLKELIEKIGQFIQSNLYNSITLQDLADKFDLTSSYICRIFKSQFSISPMAYYMNLKIEEAKKLLRSDNDILIKNISDTLRFSDQFYFSKVFKMYTGMSPQEYKKSEER</sequence>
<evidence type="ECO:0000256" key="1">
    <source>
        <dbReference type="ARBA" id="ARBA00004496"/>
    </source>
</evidence>
<dbReference type="PROSITE" id="PS00041">
    <property type="entry name" value="HTH_ARAC_FAMILY_1"/>
    <property type="match status" value="1"/>
</dbReference>
<dbReference type="AlphaFoldDB" id="A0A369AUI1"/>
<dbReference type="Pfam" id="PF12833">
    <property type="entry name" value="HTH_18"/>
    <property type="match status" value="1"/>
</dbReference>
<keyword evidence="8" id="KW-0804">Transcription</keyword>
<name>A0A369AUI1_9FIRM</name>
<accession>A0A369AUI1</accession>
<evidence type="ECO:0000256" key="3">
    <source>
        <dbReference type="ARBA" id="ARBA00022490"/>
    </source>
</evidence>
<comment type="subcellular location">
    <subcellularLocation>
        <location evidence="1">Cytoplasm</location>
    </subcellularLocation>
</comment>
<evidence type="ECO:0000256" key="10">
    <source>
        <dbReference type="PROSITE-ProRule" id="PRU00169"/>
    </source>
</evidence>